<comment type="caution">
    <text evidence="2">The sequence shown here is derived from an EMBL/GenBank/DDBJ whole genome shotgun (WGS) entry which is preliminary data.</text>
</comment>
<dbReference type="OrthoDB" id="195231at2759"/>
<organism evidence="2 3">
    <name type="scientific">Hermanssonia centrifuga</name>
    <dbReference type="NCBI Taxonomy" id="98765"/>
    <lineage>
        <taxon>Eukaryota</taxon>
        <taxon>Fungi</taxon>
        <taxon>Dikarya</taxon>
        <taxon>Basidiomycota</taxon>
        <taxon>Agaricomycotina</taxon>
        <taxon>Agaricomycetes</taxon>
        <taxon>Polyporales</taxon>
        <taxon>Meruliaceae</taxon>
        <taxon>Hermanssonia</taxon>
    </lineage>
</organism>
<evidence type="ECO:0008006" key="4">
    <source>
        <dbReference type="Google" id="ProtNLM"/>
    </source>
</evidence>
<gene>
    <name evidence="2" type="ORF">PHLCEN_2v2176</name>
</gene>
<protein>
    <recommendedName>
        <fullName evidence="4">Dickkopf N-terminal cysteine-rich domain-containing protein</fullName>
    </recommendedName>
</protein>
<reference evidence="2 3" key="1">
    <citation type="submission" date="2018-02" db="EMBL/GenBank/DDBJ databases">
        <title>Genome sequence of the basidiomycete white-rot fungus Phlebia centrifuga.</title>
        <authorList>
            <person name="Granchi Z."/>
            <person name="Peng M."/>
            <person name="de Vries R.P."/>
            <person name="Hilden K."/>
            <person name="Makela M.R."/>
            <person name="Grigoriev I."/>
            <person name="Riley R."/>
        </authorList>
    </citation>
    <scope>NUCLEOTIDE SEQUENCE [LARGE SCALE GENOMIC DNA]</scope>
    <source>
        <strain evidence="2 3">FBCC195</strain>
    </source>
</reference>
<dbReference type="EMBL" id="MLYV02000201">
    <property type="protein sequence ID" value="PSS32069.1"/>
    <property type="molecule type" value="Genomic_DNA"/>
</dbReference>
<keyword evidence="1" id="KW-0732">Signal</keyword>
<feature type="signal peptide" evidence="1">
    <location>
        <begin position="1"/>
        <end position="21"/>
    </location>
</feature>
<dbReference type="STRING" id="98765.A0A2R6RQ04"/>
<evidence type="ECO:0000313" key="2">
    <source>
        <dbReference type="EMBL" id="PSS32069.1"/>
    </source>
</evidence>
<accession>A0A2R6RQ04</accession>
<dbReference type="PROSITE" id="PS51257">
    <property type="entry name" value="PROKAR_LIPOPROTEIN"/>
    <property type="match status" value="1"/>
</dbReference>
<dbReference type="AlphaFoldDB" id="A0A2R6RQ04"/>
<dbReference type="Proteomes" id="UP000186601">
    <property type="component" value="Unassembled WGS sequence"/>
</dbReference>
<feature type="chain" id="PRO_5015338039" description="Dickkopf N-terminal cysteine-rich domain-containing protein" evidence="1">
    <location>
        <begin position="22"/>
        <end position="143"/>
    </location>
</feature>
<sequence>MKLFPGGCLTLLMFLCPFSLGGSVPSGGSCSTDNNRLDPATHKFLTDCDDKTFCSGSTNGTCQPKLCRRDEFPFGYQFGDILPPMCARDSFCPDEGSGCQPLLRVGRVCQLERDDQCAPPNNWSDLASSQNYNGSICLQSTCT</sequence>
<name>A0A2R6RQ04_9APHY</name>
<evidence type="ECO:0000313" key="3">
    <source>
        <dbReference type="Proteomes" id="UP000186601"/>
    </source>
</evidence>
<evidence type="ECO:0000256" key="1">
    <source>
        <dbReference type="SAM" id="SignalP"/>
    </source>
</evidence>
<keyword evidence="3" id="KW-1185">Reference proteome</keyword>
<proteinExistence type="predicted"/>